<keyword evidence="4" id="KW-0805">Transcription regulation</keyword>
<dbReference type="EMBL" id="ML179962">
    <property type="protein sequence ID" value="THU79911.1"/>
    <property type="molecule type" value="Genomic_DNA"/>
</dbReference>
<evidence type="ECO:0000256" key="6">
    <source>
        <dbReference type="ARBA" id="ARBA00023163"/>
    </source>
</evidence>
<dbReference type="PANTHER" id="PTHR16062:SF19">
    <property type="entry name" value="PROTEIN POLYBROMO-1"/>
    <property type="match status" value="1"/>
</dbReference>
<evidence type="ECO:0000256" key="4">
    <source>
        <dbReference type="ARBA" id="ARBA00023015"/>
    </source>
</evidence>
<dbReference type="Proteomes" id="UP000297245">
    <property type="component" value="Unassembled WGS sequence"/>
</dbReference>
<keyword evidence="5 8" id="KW-0103">Bromodomain</keyword>
<evidence type="ECO:0000259" key="9">
    <source>
        <dbReference type="PROSITE" id="PS50014"/>
    </source>
</evidence>
<dbReference type="Gene3D" id="1.20.920.10">
    <property type="entry name" value="Bromodomain-like"/>
    <property type="match status" value="1"/>
</dbReference>
<feature type="domain" description="Bromo" evidence="9">
    <location>
        <begin position="243"/>
        <end position="316"/>
    </location>
</feature>
<evidence type="ECO:0000256" key="2">
    <source>
        <dbReference type="ARBA" id="ARBA00022737"/>
    </source>
</evidence>
<evidence type="ECO:0000313" key="10">
    <source>
        <dbReference type="EMBL" id="THU79911.1"/>
    </source>
</evidence>
<comment type="subcellular location">
    <subcellularLocation>
        <location evidence="1">Nucleus</location>
    </subcellularLocation>
</comment>
<name>A0A4S8KVU5_DENBC</name>
<dbReference type="GO" id="GO:0016586">
    <property type="term" value="C:RSC-type complex"/>
    <property type="evidence" value="ECO:0007669"/>
    <property type="project" value="InterPro"/>
</dbReference>
<gene>
    <name evidence="10" type="ORF">K435DRAFT_736657</name>
</gene>
<feature type="non-terminal residue" evidence="10">
    <location>
        <position position="345"/>
    </location>
</feature>
<dbReference type="PROSITE" id="PS50014">
    <property type="entry name" value="BROMODOMAIN_2"/>
    <property type="match status" value="1"/>
</dbReference>
<organism evidence="10 11">
    <name type="scientific">Dendrothele bispora (strain CBS 962.96)</name>
    <dbReference type="NCBI Taxonomy" id="1314807"/>
    <lineage>
        <taxon>Eukaryota</taxon>
        <taxon>Fungi</taxon>
        <taxon>Dikarya</taxon>
        <taxon>Basidiomycota</taxon>
        <taxon>Agaricomycotina</taxon>
        <taxon>Agaricomycetes</taxon>
        <taxon>Agaricomycetidae</taxon>
        <taxon>Agaricales</taxon>
        <taxon>Agaricales incertae sedis</taxon>
        <taxon>Dendrothele</taxon>
    </lineage>
</organism>
<reference evidence="10 11" key="1">
    <citation type="journal article" date="2019" name="Nat. Ecol. Evol.">
        <title>Megaphylogeny resolves global patterns of mushroom evolution.</title>
        <authorList>
            <person name="Varga T."/>
            <person name="Krizsan K."/>
            <person name="Foldi C."/>
            <person name="Dima B."/>
            <person name="Sanchez-Garcia M."/>
            <person name="Sanchez-Ramirez S."/>
            <person name="Szollosi G.J."/>
            <person name="Szarkandi J.G."/>
            <person name="Papp V."/>
            <person name="Albert L."/>
            <person name="Andreopoulos W."/>
            <person name="Angelini C."/>
            <person name="Antonin V."/>
            <person name="Barry K.W."/>
            <person name="Bougher N.L."/>
            <person name="Buchanan P."/>
            <person name="Buyck B."/>
            <person name="Bense V."/>
            <person name="Catcheside P."/>
            <person name="Chovatia M."/>
            <person name="Cooper J."/>
            <person name="Damon W."/>
            <person name="Desjardin D."/>
            <person name="Finy P."/>
            <person name="Geml J."/>
            <person name="Haridas S."/>
            <person name="Hughes K."/>
            <person name="Justo A."/>
            <person name="Karasinski D."/>
            <person name="Kautmanova I."/>
            <person name="Kiss B."/>
            <person name="Kocsube S."/>
            <person name="Kotiranta H."/>
            <person name="LaButti K.M."/>
            <person name="Lechner B.E."/>
            <person name="Liimatainen K."/>
            <person name="Lipzen A."/>
            <person name="Lukacs Z."/>
            <person name="Mihaltcheva S."/>
            <person name="Morgado L.N."/>
            <person name="Niskanen T."/>
            <person name="Noordeloos M.E."/>
            <person name="Ohm R.A."/>
            <person name="Ortiz-Santana B."/>
            <person name="Ovrebo C."/>
            <person name="Racz N."/>
            <person name="Riley R."/>
            <person name="Savchenko A."/>
            <person name="Shiryaev A."/>
            <person name="Soop K."/>
            <person name="Spirin V."/>
            <person name="Szebenyi C."/>
            <person name="Tomsovsky M."/>
            <person name="Tulloss R.E."/>
            <person name="Uehling J."/>
            <person name="Grigoriev I.V."/>
            <person name="Vagvolgyi C."/>
            <person name="Papp T."/>
            <person name="Martin F.M."/>
            <person name="Miettinen O."/>
            <person name="Hibbett D.S."/>
            <person name="Nagy L.G."/>
        </authorList>
    </citation>
    <scope>NUCLEOTIDE SEQUENCE [LARGE SCALE GENOMIC DNA]</scope>
    <source>
        <strain evidence="10 11">CBS 962.96</strain>
    </source>
</reference>
<evidence type="ECO:0000313" key="11">
    <source>
        <dbReference type="Proteomes" id="UP000297245"/>
    </source>
</evidence>
<dbReference type="GO" id="GO:0003682">
    <property type="term" value="F:chromatin binding"/>
    <property type="evidence" value="ECO:0007669"/>
    <property type="project" value="TreeGrafter"/>
</dbReference>
<protein>
    <recommendedName>
        <fullName evidence="9">Bromo domain-containing protein</fullName>
    </recommendedName>
</protein>
<keyword evidence="6" id="KW-0804">Transcription</keyword>
<dbReference type="GO" id="GO:0006338">
    <property type="term" value="P:chromatin remodeling"/>
    <property type="evidence" value="ECO:0007669"/>
    <property type="project" value="InterPro"/>
</dbReference>
<proteinExistence type="predicted"/>
<dbReference type="OrthoDB" id="10261556at2759"/>
<dbReference type="AlphaFoldDB" id="A0A4S8KVU5"/>
<dbReference type="InterPro" id="IPR037382">
    <property type="entry name" value="Rsc/polybromo"/>
</dbReference>
<evidence type="ECO:0000256" key="7">
    <source>
        <dbReference type="ARBA" id="ARBA00023242"/>
    </source>
</evidence>
<keyword evidence="2" id="KW-0677">Repeat</keyword>
<dbReference type="GO" id="GO:0006368">
    <property type="term" value="P:transcription elongation by RNA polymerase II"/>
    <property type="evidence" value="ECO:0007669"/>
    <property type="project" value="TreeGrafter"/>
</dbReference>
<evidence type="ECO:0000256" key="1">
    <source>
        <dbReference type="ARBA" id="ARBA00004123"/>
    </source>
</evidence>
<dbReference type="InterPro" id="IPR036427">
    <property type="entry name" value="Bromodomain-like_sf"/>
</dbReference>
<evidence type="ECO:0000256" key="3">
    <source>
        <dbReference type="ARBA" id="ARBA00022853"/>
    </source>
</evidence>
<keyword evidence="3" id="KW-0156">Chromatin regulator</keyword>
<keyword evidence="7" id="KW-0539">Nucleus</keyword>
<dbReference type="PANTHER" id="PTHR16062">
    <property type="entry name" value="SWI/SNF-RELATED"/>
    <property type="match status" value="1"/>
</dbReference>
<dbReference type="SUPFAM" id="SSF47370">
    <property type="entry name" value="Bromodomain"/>
    <property type="match status" value="1"/>
</dbReference>
<keyword evidence="11" id="KW-1185">Reference proteome</keyword>
<evidence type="ECO:0000256" key="8">
    <source>
        <dbReference type="PROSITE-ProRule" id="PRU00035"/>
    </source>
</evidence>
<dbReference type="InterPro" id="IPR001487">
    <property type="entry name" value="Bromodomain"/>
</dbReference>
<dbReference type="Pfam" id="PF00439">
    <property type="entry name" value="Bromodomain"/>
    <property type="match status" value="1"/>
</dbReference>
<evidence type="ECO:0000256" key="5">
    <source>
        <dbReference type="ARBA" id="ARBA00023117"/>
    </source>
</evidence>
<dbReference type="SMART" id="SM00297">
    <property type="entry name" value="BROMO"/>
    <property type="match status" value="1"/>
</dbReference>
<accession>A0A4S8KVU5</accession>
<sequence>MGTVLGRRKVGGKKGAISAVTARDRRYLSYFLATSKCRRIPWDDFFVNADKLLLFVQPPNARCCDNCQPHLFPTETVAIRYPYPSRARRAVKPSMELQNAVRSALHQWRATTVQKHYAGQFIITGRYILSDDVINRIAERPRAITDVNVFRYVIPWGLGVANPSYAEEVVQVIHEQVALHPDPIQLAREEAAQEQANKKLEATAEKERYERLRQVFQGCYDAVYGETTGVMVFRGRGENRRSEPERKCQPFLVLPRRNAWPIYYEIIRNPISMAHIRKMMEAGPSKGYGSLDEFVAAWRTLFSNARTFNEPGSQIYHYADELERVFDSRLVALMLEYGFSLFGSD</sequence>